<feature type="transmembrane region" description="Helical" evidence="2">
    <location>
        <begin position="103"/>
        <end position="124"/>
    </location>
</feature>
<comment type="caution">
    <text evidence="3">The sequence shown here is derived from an EMBL/GenBank/DDBJ whole genome shotgun (WGS) entry which is preliminary data.</text>
</comment>
<accession>A0A4Y7SJT9</accession>
<feature type="region of interest" description="Disordered" evidence="1">
    <location>
        <begin position="217"/>
        <end position="251"/>
    </location>
</feature>
<feature type="region of interest" description="Disordered" evidence="1">
    <location>
        <begin position="40"/>
        <end position="83"/>
    </location>
</feature>
<feature type="compositionally biased region" description="Basic residues" evidence="1">
    <location>
        <begin position="47"/>
        <end position="57"/>
    </location>
</feature>
<keyword evidence="2" id="KW-1133">Transmembrane helix</keyword>
<reference evidence="3 4" key="1">
    <citation type="journal article" date="2019" name="Nat. Ecol. Evol.">
        <title>Megaphylogeny resolves global patterns of mushroom evolution.</title>
        <authorList>
            <person name="Varga T."/>
            <person name="Krizsan K."/>
            <person name="Foldi C."/>
            <person name="Dima B."/>
            <person name="Sanchez-Garcia M."/>
            <person name="Sanchez-Ramirez S."/>
            <person name="Szollosi G.J."/>
            <person name="Szarkandi J.G."/>
            <person name="Papp V."/>
            <person name="Albert L."/>
            <person name="Andreopoulos W."/>
            <person name="Angelini C."/>
            <person name="Antonin V."/>
            <person name="Barry K.W."/>
            <person name="Bougher N.L."/>
            <person name="Buchanan P."/>
            <person name="Buyck B."/>
            <person name="Bense V."/>
            <person name="Catcheside P."/>
            <person name="Chovatia M."/>
            <person name="Cooper J."/>
            <person name="Damon W."/>
            <person name="Desjardin D."/>
            <person name="Finy P."/>
            <person name="Geml J."/>
            <person name="Haridas S."/>
            <person name="Hughes K."/>
            <person name="Justo A."/>
            <person name="Karasinski D."/>
            <person name="Kautmanova I."/>
            <person name="Kiss B."/>
            <person name="Kocsube S."/>
            <person name="Kotiranta H."/>
            <person name="LaButti K.M."/>
            <person name="Lechner B.E."/>
            <person name="Liimatainen K."/>
            <person name="Lipzen A."/>
            <person name="Lukacs Z."/>
            <person name="Mihaltcheva S."/>
            <person name="Morgado L.N."/>
            <person name="Niskanen T."/>
            <person name="Noordeloos M.E."/>
            <person name="Ohm R.A."/>
            <person name="Ortiz-Santana B."/>
            <person name="Ovrebo C."/>
            <person name="Racz N."/>
            <person name="Riley R."/>
            <person name="Savchenko A."/>
            <person name="Shiryaev A."/>
            <person name="Soop K."/>
            <person name="Spirin V."/>
            <person name="Szebenyi C."/>
            <person name="Tomsovsky M."/>
            <person name="Tulloss R.E."/>
            <person name="Uehling J."/>
            <person name="Grigoriev I.V."/>
            <person name="Vagvolgyi C."/>
            <person name="Papp T."/>
            <person name="Martin F.M."/>
            <person name="Miettinen O."/>
            <person name="Hibbett D.S."/>
            <person name="Nagy L.G."/>
        </authorList>
    </citation>
    <scope>NUCLEOTIDE SEQUENCE [LARGE SCALE GENOMIC DNA]</scope>
    <source>
        <strain evidence="3 4">FP101781</strain>
    </source>
</reference>
<sequence>MAPPLIPRLVQRAAPVPVDSTLPSNRRRLCYGRHTYDALNLSGSPTHRQRERGKRQPQRTWSSISGVKDGRTHSHEPHPVQTSHRVLAGGDLGRLSPFPPSRLLVTTSLLVSCLVPRLLFSLVFSCFLLFSLLFFSLLFFSLFSLLFSSLLLLLATLTSTPAPPTPARAVRGVTHSTNRCRHVRVYAPACTRLHLVLVKPLHVDPLTCPRAPAPTLEVKKGSAHGGHPTLRGPLPLDDSVADAGKLRRPKSARRLRLRWASTRGDLGRCRSSP</sequence>
<keyword evidence="2" id="KW-0812">Transmembrane</keyword>
<evidence type="ECO:0000256" key="1">
    <source>
        <dbReference type="SAM" id="MobiDB-lite"/>
    </source>
</evidence>
<gene>
    <name evidence="3" type="ORF">FA13DRAFT_85818</name>
</gene>
<evidence type="ECO:0000313" key="3">
    <source>
        <dbReference type="EMBL" id="TEB21874.1"/>
    </source>
</evidence>
<feature type="transmembrane region" description="Helical" evidence="2">
    <location>
        <begin position="130"/>
        <end position="154"/>
    </location>
</feature>
<organism evidence="3 4">
    <name type="scientific">Coprinellus micaceus</name>
    <name type="common">Glistening ink-cap mushroom</name>
    <name type="synonym">Coprinus micaceus</name>
    <dbReference type="NCBI Taxonomy" id="71717"/>
    <lineage>
        <taxon>Eukaryota</taxon>
        <taxon>Fungi</taxon>
        <taxon>Dikarya</taxon>
        <taxon>Basidiomycota</taxon>
        <taxon>Agaricomycotina</taxon>
        <taxon>Agaricomycetes</taxon>
        <taxon>Agaricomycetidae</taxon>
        <taxon>Agaricales</taxon>
        <taxon>Agaricineae</taxon>
        <taxon>Psathyrellaceae</taxon>
        <taxon>Coprinellus</taxon>
    </lineage>
</organism>
<dbReference type="Proteomes" id="UP000298030">
    <property type="component" value="Unassembled WGS sequence"/>
</dbReference>
<protein>
    <submittedName>
        <fullName evidence="3">Uncharacterized protein</fullName>
    </submittedName>
</protein>
<keyword evidence="4" id="KW-1185">Reference proteome</keyword>
<dbReference type="AlphaFoldDB" id="A0A4Y7SJT9"/>
<evidence type="ECO:0000256" key="2">
    <source>
        <dbReference type="SAM" id="Phobius"/>
    </source>
</evidence>
<evidence type="ECO:0000313" key="4">
    <source>
        <dbReference type="Proteomes" id="UP000298030"/>
    </source>
</evidence>
<proteinExistence type="predicted"/>
<feature type="compositionally biased region" description="Basic and acidic residues" evidence="1">
    <location>
        <begin position="68"/>
        <end position="78"/>
    </location>
</feature>
<keyword evidence="2" id="KW-0472">Membrane</keyword>
<name>A0A4Y7SJT9_COPMI</name>
<dbReference type="EMBL" id="QPFP01000100">
    <property type="protein sequence ID" value="TEB21874.1"/>
    <property type="molecule type" value="Genomic_DNA"/>
</dbReference>